<proteinExistence type="predicted"/>
<name>A0A7S1LTT6_ALECA</name>
<evidence type="ECO:0000313" key="2">
    <source>
        <dbReference type="EMBL" id="CAD9113437.1"/>
    </source>
</evidence>
<gene>
    <name evidence="2" type="ORF">ACAT0790_LOCUS13648</name>
</gene>
<reference evidence="2" key="1">
    <citation type="submission" date="2021-01" db="EMBL/GenBank/DDBJ databases">
        <authorList>
            <person name="Corre E."/>
            <person name="Pelletier E."/>
            <person name="Niang G."/>
            <person name="Scheremetjew M."/>
            <person name="Finn R."/>
            <person name="Kale V."/>
            <person name="Holt S."/>
            <person name="Cochrane G."/>
            <person name="Meng A."/>
            <person name="Brown T."/>
            <person name="Cohen L."/>
        </authorList>
    </citation>
    <scope>NUCLEOTIDE SEQUENCE</scope>
    <source>
        <strain evidence="2">OF101</strain>
    </source>
</reference>
<dbReference type="AlphaFoldDB" id="A0A7S1LTT6"/>
<sequence>MACTEAAAAATKRGKELEVVLKSLRKLQDQLRELATKVVAEEPEEASDDEDGPPRGQRPTPAAPPAASAKQAVPLVTTQVSDAADELQDRLQKWSTKRKKSTR</sequence>
<dbReference type="EMBL" id="HBGE01022500">
    <property type="protein sequence ID" value="CAD9113437.1"/>
    <property type="molecule type" value="Transcribed_RNA"/>
</dbReference>
<organism evidence="2">
    <name type="scientific">Alexandrium catenella</name>
    <name type="common">Red tide dinoflagellate</name>
    <name type="synonym">Gonyaulax catenella</name>
    <dbReference type="NCBI Taxonomy" id="2925"/>
    <lineage>
        <taxon>Eukaryota</taxon>
        <taxon>Sar</taxon>
        <taxon>Alveolata</taxon>
        <taxon>Dinophyceae</taxon>
        <taxon>Gonyaulacales</taxon>
        <taxon>Pyrocystaceae</taxon>
        <taxon>Alexandrium</taxon>
    </lineage>
</organism>
<evidence type="ECO:0000256" key="1">
    <source>
        <dbReference type="SAM" id="MobiDB-lite"/>
    </source>
</evidence>
<feature type="compositionally biased region" description="Low complexity" evidence="1">
    <location>
        <begin position="54"/>
        <end position="72"/>
    </location>
</feature>
<accession>A0A7S1LTT6</accession>
<feature type="region of interest" description="Disordered" evidence="1">
    <location>
        <begin position="36"/>
        <end position="81"/>
    </location>
</feature>
<protein>
    <submittedName>
        <fullName evidence="2">Uncharacterized protein</fullName>
    </submittedName>
</protein>
<feature type="compositionally biased region" description="Acidic residues" evidence="1">
    <location>
        <begin position="41"/>
        <end position="51"/>
    </location>
</feature>